<feature type="region of interest" description="Disordered" evidence="3">
    <location>
        <begin position="84"/>
        <end position="133"/>
    </location>
</feature>
<keyword evidence="5" id="KW-0645">Protease</keyword>
<comment type="similarity">
    <text evidence="1">Belongs to the peptidase S13 family.</text>
</comment>
<dbReference type="GO" id="GO:0004185">
    <property type="term" value="F:serine-type carboxypeptidase activity"/>
    <property type="evidence" value="ECO:0007669"/>
    <property type="project" value="InterPro"/>
</dbReference>
<dbReference type="EMBL" id="FUYB01000016">
    <property type="protein sequence ID" value="SKA87808.1"/>
    <property type="molecule type" value="Genomic_DNA"/>
</dbReference>
<evidence type="ECO:0000256" key="3">
    <source>
        <dbReference type="SAM" id="MobiDB-lite"/>
    </source>
</evidence>
<dbReference type="InterPro" id="IPR000667">
    <property type="entry name" value="Peptidase_S13"/>
</dbReference>
<feature type="signal peptide" evidence="4">
    <location>
        <begin position="1"/>
        <end position="24"/>
    </location>
</feature>
<keyword evidence="6" id="KW-1185">Reference proteome</keyword>
<dbReference type="SUPFAM" id="SSF56601">
    <property type="entry name" value="beta-lactamase/transpeptidase-like"/>
    <property type="match status" value="1"/>
</dbReference>
<protein>
    <submittedName>
        <fullName evidence="5">D-alanyl-D-alanine carboxypeptidase, serine-type, PBP4 family</fullName>
    </submittedName>
</protein>
<organism evidence="5 6">
    <name type="scientific">Thiothrix eikelboomii</name>
    <dbReference type="NCBI Taxonomy" id="92487"/>
    <lineage>
        <taxon>Bacteria</taxon>
        <taxon>Pseudomonadati</taxon>
        <taxon>Pseudomonadota</taxon>
        <taxon>Gammaproteobacteria</taxon>
        <taxon>Thiotrichales</taxon>
        <taxon>Thiotrichaceae</taxon>
        <taxon>Thiothrix</taxon>
    </lineage>
</organism>
<dbReference type="Proteomes" id="UP000190460">
    <property type="component" value="Unassembled WGS sequence"/>
</dbReference>
<feature type="compositionally biased region" description="Basic and acidic residues" evidence="3">
    <location>
        <begin position="113"/>
        <end position="127"/>
    </location>
</feature>
<evidence type="ECO:0000256" key="4">
    <source>
        <dbReference type="SAM" id="SignalP"/>
    </source>
</evidence>
<dbReference type="Pfam" id="PF02113">
    <property type="entry name" value="Peptidase_S13"/>
    <property type="match status" value="2"/>
</dbReference>
<accession>A0A1T4XF22</accession>
<evidence type="ECO:0000313" key="5">
    <source>
        <dbReference type="EMBL" id="SKA87808.1"/>
    </source>
</evidence>
<dbReference type="STRING" id="92487.SAMN02745130_02878"/>
<keyword evidence="5" id="KW-0121">Carboxypeptidase</keyword>
<sequence length="572" mass="62869">MLTLRLSVIAVCSALLSACGTAPAPRPIIPAAEDLTSAPPAQRYVAQQQQQQVNAQRYNQQLRWQEQQRAQQAQQAQEAQRQEAALQRLAEQRREREQEAENARQQQLAMQQRSRDLRAQQRQRMERVQQQFSTPPALNTYARQDSRPVAQFAAGRMYTGPGRFTRLPDQVAGSLRASGVSEAGMGAYVRLAGGGQPALLTANADNPQTPASTMKLVTTYAALGILGPDYRWPTEIYTNGNVTGGTLYGDVIIRGYGNPQFAETDFRQMLQALRARGINNIKGNLVADTGFFNVPYQDPGAFDGNANAAYNAQPEAILYQERGSCYEFKDLKGKIQKICPVMPSSAQARQALNVNLFGSFWKIWVGEMGGQMQGSFARAGTPASAQLVYTHRSRPLREIIVEVNKDSNNVMARQILLSVGAKQLGAPGTPQKGAQAIGQWLESRGLAFPELRLENGSGLSRIEQITPRHMGEMLVDAYNSPYRNDLMSSMAVLGVDGTLKNRMKNSSLAGRGRFKTGTLRDVRAIAGYLQAADGQTYVVSILHNDPRARASVRGAHDDLIEWVFAGSRSFGY</sequence>
<evidence type="ECO:0000313" key="6">
    <source>
        <dbReference type="Proteomes" id="UP000190460"/>
    </source>
</evidence>
<dbReference type="NCBIfam" id="TIGR00666">
    <property type="entry name" value="PBP4"/>
    <property type="match status" value="1"/>
</dbReference>
<dbReference type="PANTHER" id="PTHR30023">
    <property type="entry name" value="D-ALANYL-D-ALANINE CARBOXYPEPTIDASE"/>
    <property type="match status" value="1"/>
</dbReference>
<dbReference type="GO" id="GO:0006508">
    <property type="term" value="P:proteolysis"/>
    <property type="evidence" value="ECO:0007669"/>
    <property type="project" value="InterPro"/>
</dbReference>
<feature type="chain" id="PRO_5012730238" evidence="4">
    <location>
        <begin position="25"/>
        <end position="572"/>
    </location>
</feature>
<proteinExistence type="inferred from homology"/>
<dbReference type="PANTHER" id="PTHR30023:SF0">
    <property type="entry name" value="PENICILLIN-SENSITIVE CARBOXYPEPTIDASE A"/>
    <property type="match status" value="1"/>
</dbReference>
<evidence type="ECO:0000256" key="2">
    <source>
        <dbReference type="ARBA" id="ARBA00022801"/>
    </source>
</evidence>
<dbReference type="OrthoDB" id="9802627at2"/>
<dbReference type="PROSITE" id="PS51257">
    <property type="entry name" value="PROKAR_LIPOPROTEIN"/>
    <property type="match status" value="1"/>
</dbReference>
<dbReference type="PRINTS" id="PR00922">
    <property type="entry name" value="DADACBPTASE3"/>
</dbReference>
<dbReference type="AlphaFoldDB" id="A0A1T4XF22"/>
<keyword evidence="4" id="KW-0732">Signal</keyword>
<gene>
    <name evidence="5" type="ORF">SAMN02745130_02878</name>
</gene>
<dbReference type="RefSeq" id="WP_078923357.1">
    <property type="nucleotide sequence ID" value="NZ_FUYB01000016.1"/>
</dbReference>
<dbReference type="Gene3D" id="3.50.80.20">
    <property type="entry name" value="D-Ala-D-Ala carboxypeptidase C, peptidase S13"/>
    <property type="match status" value="1"/>
</dbReference>
<name>A0A1T4XF22_9GAMM</name>
<dbReference type="InterPro" id="IPR012338">
    <property type="entry name" value="Beta-lactam/transpept-like"/>
</dbReference>
<evidence type="ECO:0000256" key="1">
    <source>
        <dbReference type="ARBA" id="ARBA00006096"/>
    </source>
</evidence>
<dbReference type="Gene3D" id="3.40.710.10">
    <property type="entry name" value="DD-peptidase/beta-lactamase superfamily"/>
    <property type="match status" value="1"/>
</dbReference>
<feature type="compositionally biased region" description="Basic and acidic residues" evidence="3">
    <location>
        <begin position="90"/>
        <end position="102"/>
    </location>
</feature>
<dbReference type="GO" id="GO:0000270">
    <property type="term" value="P:peptidoglycan metabolic process"/>
    <property type="evidence" value="ECO:0007669"/>
    <property type="project" value="TreeGrafter"/>
</dbReference>
<keyword evidence="2" id="KW-0378">Hydrolase</keyword>
<reference evidence="5 6" key="1">
    <citation type="submission" date="2017-02" db="EMBL/GenBank/DDBJ databases">
        <authorList>
            <person name="Peterson S.W."/>
        </authorList>
    </citation>
    <scope>NUCLEOTIDE SEQUENCE [LARGE SCALE GENOMIC DNA]</scope>
    <source>
        <strain evidence="5 6">ATCC 49788</strain>
    </source>
</reference>